<dbReference type="eggNOG" id="KOG2579">
    <property type="taxonomic scope" value="Eukaryota"/>
</dbReference>
<dbReference type="SUPFAM" id="SSF56496">
    <property type="entry name" value="Fibrinogen C-terminal domain-like"/>
    <property type="match status" value="1"/>
</dbReference>
<feature type="chain" id="PRO_5025388634" evidence="9">
    <location>
        <begin position="27"/>
        <end position="522"/>
    </location>
</feature>
<dbReference type="InterPro" id="IPR036056">
    <property type="entry name" value="Fibrinogen-like_C"/>
</dbReference>
<feature type="signal peptide" evidence="9">
    <location>
        <begin position="1"/>
        <end position="26"/>
    </location>
</feature>
<dbReference type="OrthoDB" id="7871457at2759"/>
<dbReference type="GO" id="GO:0007596">
    <property type="term" value="P:blood coagulation"/>
    <property type="evidence" value="ECO:0007669"/>
    <property type="project" value="InterPro"/>
</dbReference>
<evidence type="ECO:0000313" key="11">
    <source>
        <dbReference type="Ensembl" id="ENSONIP00000009122.2"/>
    </source>
</evidence>
<dbReference type="InterPro" id="IPR002181">
    <property type="entry name" value="Fibrinogen_a/b/g_C_dom"/>
</dbReference>
<feature type="domain" description="Fibrinogen C-terminal" evidence="10">
    <location>
        <begin position="294"/>
        <end position="515"/>
    </location>
</feature>
<dbReference type="InParanoid" id="I3JJS8"/>
<evidence type="ECO:0000256" key="6">
    <source>
        <dbReference type="ARBA" id="ARBA00023180"/>
    </source>
</evidence>
<reference evidence="11" key="2">
    <citation type="submission" date="2025-08" db="UniProtKB">
        <authorList>
            <consortium name="Ensembl"/>
        </authorList>
    </citation>
    <scope>IDENTIFICATION</scope>
</reference>
<keyword evidence="5" id="KW-1015">Disulfide bond</keyword>
<dbReference type="AlphaFoldDB" id="I3JJS8"/>
<dbReference type="Pfam" id="PF00147">
    <property type="entry name" value="Fibrinogen_C"/>
    <property type="match status" value="1"/>
</dbReference>
<comment type="subcellular location">
    <subcellularLocation>
        <location evidence="1">Secreted</location>
    </subcellularLocation>
</comment>
<dbReference type="HOGENOM" id="CLU_038628_6_0_1"/>
<proteinExistence type="predicted"/>
<evidence type="ECO:0000256" key="5">
    <source>
        <dbReference type="ARBA" id="ARBA00023157"/>
    </source>
</evidence>
<dbReference type="PANTHER" id="PTHR47221:SF6">
    <property type="entry name" value="FIBRINOGEN ALPHA CHAIN"/>
    <property type="match status" value="1"/>
</dbReference>
<evidence type="ECO:0000256" key="1">
    <source>
        <dbReference type="ARBA" id="ARBA00004613"/>
    </source>
</evidence>
<keyword evidence="2" id="KW-0964">Secreted</keyword>
<reference evidence="12" key="1">
    <citation type="submission" date="2012-01" db="EMBL/GenBank/DDBJ databases">
        <title>The Genome Sequence of Oreochromis niloticus (Nile Tilapia).</title>
        <authorList>
            <consortium name="Broad Institute Genome Assembly Team"/>
            <consortium name="Broad Institute Sequencing Platform"/>
            <person name="Di Palma F."/>
            <person name="Johnson J."/>
            <person name="Lander E.S."/>
            <person name="Lindblad-Toh K."/>
        </authorList>
    </citation>
    <scope>NUCLEOTIDE SEQUENCE [LARGE SCALE GENOMIC DNA]</scope>
</reference>
<dbReference type="PANTHER" id="PTHR47221">
    <property type="entry name" value="FIBRINOGEN ALPHA CHAIN"/>
    <property type="match status" value="1"/>
</dbReference>
<dbReference type="STRING" id="8128.ENSONIP00000009122"/>
<dbReference type="CDD" id="cd00087">
    <property type="entry name" value="FReD"/>
    <property type="match status" value="1"/>
</dbReference>
<keyword evidence="4 7" id="KW-0175">Coiled coil</keyword>
<dbReference type="PROSITE" id="PS00514">
    <property type="entry name" value="FIBRINOGEN_C_1"/>
    <property type="match status" value="1"/>
</dbReference>
<accession>I3JJS8</accession>
<feature type="coiled-coil region" evidence="7">
    <location>
        <begin position="172"/>
        <end position="213"/>
    </location>
</feature>
<reference evidence="11" key="3">
    <citation type="submission" date="2025-09" db="UniProtKB">
        <authorList>
            <consortium name="Ensembl"/>
        </authorList>
    </citation>
    <scope>IDENTIFICATION</scope>
</reference>
<dbReference type="GeneID" id="102078454"/>
<dbReference type="Gene3D" id="3.90.215.10">
    <property type="entry name" value="Gamma Fibrinogen, chain A, domain 1"/>
    <property type="match status" value="1"/>
</dbReference>
<dbReference type="InterPro" id="IPR020837">
    <property type="entry name" value="Fibrinogen_CS"/>
</dbReference>
<dbReference type="PROSITE" id="PS51406">
    <property type="entry name" value="FIBRINOGEN_C_2"/>
    <property type="match status" value="1"/>
</dbReference>
<dbReference type="OMA" id="KRCPDMF"/>
<dbReference type="KEGG" id="onl:102078454"/>
<dbReference type="GO" id="GO:0005576">
    <property type="term" value="C:extracellular region"/>
    <property type="evidence" value="ECO:0007669"/>
    <property type="project" value="UniProtKB-SubCell"/>
</dbReference>
<evidence type="ECO:0000256" key="4">
    <source>
        <dbReference type="ARBA" id="ARBA00023054"/>
    </source>
</evidence>
<keyword evidence="3 9" id="KW-0732">Signal</keyword>
<evidence type="ECO:0000259" key="10">
    <source>
        <dbReference type="PROSITE" id="PS51406"/>
    </source>
</evidence>
<dbReference type="RefSeq" id="XP_005463752.1">
    <property type="nucleotide sequence ID" value="XM_005463695.2"/>
</dbReference>
<keyword evidence="6" id="KW-0325">Glycoprotein</keyword>
<evidence type="ECO:0000256" key="3">
    <source>
        <dbReference type="ARBA" id="ARBA00022729"/>
    </source>
</evidence>
<name>I3JJS8_ORENI</name>
<keyword evidence="12" id="KW-1185">Reference proteome</keyword>
<organism evidence="11 12">
    <name type="scientific">Oreochromis niloticus</name>
    <name type="common">Nile tilapia</name>
    <name type="synonym">Tilapia nilotica</name>
    <dbReference type="NCBI Taxonomy" id="8128"/>
    <lineage>
        <taxon>Eukaryota</taxon>
        <taxon>Metazoa</taxon>
        <taxon>Chordata</taxon>
        <taxon>Craniata</taxon>
        <taxon>Vertebrata</taxon>
        <taxon>Euteleostomi</taxon>
        <taxon>Actinopterygii</taxon>
        <taxon>Neopterygii</taxon>
        <taxon>Teleostei</taxon>
        <taxon>Neoteleostei</taxon>
        <taxon>Acanthomorphata</taxon>
        <taxon>Ovalentaria</taxon>
        <taxon>Cichlomorphae</taxon>
        <taxon>Cichliformes</taxon>
        <taxon>Cichlidae</taxon>
        <taxon>African cichlids</taxon>
        <taxon>Pseudocrenilabrinae</taxon>
        <taxon>Oreochromini</taxon>
        <taxon>Oreochromis</taxon>
    </lineage>
</organism>
<feature type="region of interest" description="Disordered" evidence="8">
    <location>
        <begin position="35"/>
        <end position="54"/>
    </location>
</feature>
<dbReference type="InterPro" id="IPR014716">
    <property type="entry name" value="Fibrinogen_a/b/g_C_1"/>
</dbReference>
<evidence type="ECO:0000256" key="8">
    <source>
        <dbReference type="SAM" id="MobiDB-lite"/>
    </source>
</evidence>
<dbReference type="Proteomes" id="UP000005207">
    <property type="component" value="Linkage group LG22"/>
</dbReference>
<dbReference type="Ensembl" id="ENSONIT00000009127.2">
    <property type="protein sequence ID" value="ENSONIP00000009122.2"/>
    <property type="gene ID" value="ENSONIG00000007236.2"/>
</dbReference>
<dbReference type="NCBIfam" id="NF040941">
    <property type="entry name" value="GGGWT_bact"/>
    <property type="match status" value="1"/>
</dbReference>
<dbReference type="InterPro" id="IPR037579">
    <property type="entry name" value="FIB_ANG-like"/>
</dbReference>
<sequence length="522" mass="59937">MFRMKKVEVLIFYFLLTVWCIRPVDGDLLVSDVTHDDDAHPNPLTETDADAPDRNIQTNRNIRDTSMETNWDEPDMRKDHYEDADWHPLTSFTETLTDLTPDAPLVIRNDNTGAEDNTNQTFNQTISNSSAECGEFSSQLMSNGQCRLTATLPPVGNSQKRCPDMFRCTDDVSYWLHENENKKEQLEELKETMSGLQEELRNHRHRVKALEMQGEESVSSNSTFHQRLRSLERRHAEADTLLHVHAALLYELQVQLRNLSATARHMSHNTGCKVNVIRTAPPLGMRDTLPPDVQPLSFCPSDCASLYHNGVRRSGVYTIVLSPGTARPVYCDMETEGGGWTVFQRRRDGSVSFNRGWSEYRDGFGEPRGEHWLGNQHLHRLSNQGHYSLRIDLQDWSHAHKHALYHTFRIEDEDNQYRLHVSGFSGTVEDSFGWYHDLQGFSTPDTGNICAEISHAGWWFHQCFYANLNGVYYKGGHYSLKAQNLLGPDGIVWFSWKDSDFYSLKAVTMMARPHNFRPRLSP</sequence>
<evidence type="ECO:0000256" key="2">
    <source>
        <dbReference type="ARBA" id="ARBA00022525"/>
    </source>
</evidence>
<evidence type="ECO:0000313" key="12">
    <source>
        <dbReference type="Proteomes" id="UP000005207"/>
    </source>
</evidence>
<evidence type="ECO:0000256" key="9">
    <source>
        <dbReference type="SAM" id="SignalP"/>
    </source>
</evidence>
<dbReference type="SMART" id="SM00186">
    <property type="entry name" value="FBG"/>
    <property type="match status" value="1"/>
</dbReference>
<dbReference type="GeneTree" id="ENSGT00940000164041"/>
<gene>
    <name evidence="11" type="primary">LOC102078454</name>
</gene>
<evidence type="ECO:0000256" key="7">
    <source>
        <dbReference type="SAM" id="Coils"/>
    </source>
</evidence>
<protein>
    <submittedName>
        <fullName evidence="11">Fibrinogen C domain-containing protein 1-B</fullName>
    </submittedName>
</protein>